<sequence>MRTRDRMLSVVFFVLSLGPWVTAGAHGRIPNDMRSLEPGKVIRVMETDFLVPSGFRMLPGPMFYLAHAKALGLGVRQQEEIRRIAERIMPETVRAGRRIDRLKSEVITLGDARNSFPSPRVHFLLRRIGLLEAEANFQHIEAHRACLDLLDPRQKARLFSLLSHH</sequence>
<reference evidence="2" key="1">
    <citation type="submission" date="2014-02" db="EMBL/GenBank/DDBJ databases">
        <title>Complete genome sequence and comparative genomic analysis of the nitrogen-fixing bacterium Leptospirillum ferriphilum YSK.</title>
        <authorList>
            <person name="Guo X."/>
            <person name="Yin H."/>
            <person name="Liang Y."/>
            <person name="Hu Q."/>
            <person name="Ma L."/>
            <person name="Xiao Y."/>
            <person name="Zhang X."/>
            <person name="Qiu G."/>
            <person name="Liu X."/>
        </authorList>
    </citation>
    <scope>NUCLEOTIDE SEQUENCE [LARGE SCALE GENOMIC DNA]</scope>
    <source>
        <strain evidence="2">YSK</strain>
    </source>
</reference>
<reference evidence="1 2" key="2">
    <citation type="journal article" date="2015" name="Biomed. Res. Int.">
        <title>Effects of Arsenite Resistance on the Growth and Functional Gene Expression of Leptospirillum ferriphilum and Acidithiobacillus thiooxidans in Pure Culture and Coculture.</title>
        <authorList>
            <person name="Jiang H."/>
            <person name="Liang Y."/>
            <person name="Yin H."/>
            <person name="Xiao Y."/>
            <person name="Guo X."/>
            <person name="Xu Y."/>
            <person name="Hu Q."/>
            <person name="Liu H."/>
            <person name="Liu X."/>
        </authorList>
    </citation>
    <scope>NUCLEOTIDE SEQUENCE [LARGE SCALE GENOMIC DNA]</scope>
    <source>
        <strain evidence="1 2">YSK</strain>
    </source>
</reference>
<dbReference type="HOGENOM" id="CLU_1608803_0_0_0"/>
<evidence type="ECO:0000313" key="1">
    <source>
        <dbReference type="EMBL" id="AIA31849.1"/>
    </source>
</evidence>
<gene>
    <name evidence="1" type="ORF">Y981_08905</name>
</gene>
<proteinExistence type="predicted"/>
<dbReference type="OrthoDB" id="9946391at2"/>
<dbReference type="EMBL" id="CP007243">
    <property type="protein sequence ID" value="AIA31849.1"/>
    <property type="molecule type" value="Genomic_DNA"/>
</dbReference>
<keyword evidence="2" id="KW-1185">Reference proteome</keyword>
<dbReference type="AlphaFoldDB" id="A0A059XTB6"/>
<dbReference type="Proteomes" id="UP000027059">
    <property type="component" value="Chromosome"/>
</dbReference>
<dbReference type="RefSeq" id="WP_038505750.1">
    <property type="nucleotide sequence ID" value="NZ_CP007243.1"/>
</dbReference>
<name>A0A059XTB6_9BACT</name>
<dbReference type="KEGG" id="lfp:Y981_08905"/>
<organism evidence="1 2">
    <name type="scientific">Leptospirillum ferriphilum YSK</name>
    <dbReference type="NCBI Taxonomy" id="1441628"/>
    <lineage>
        <taxon>Bacteria</taxon>
        <taxon>Pseudomonadati</taxon>
        <taxon>Nitrospirota</taxon>
        <taxon>Nitrospiria</taxon>
        <taxon>Nitrospirales</taxon>
        <taxon>Nitrospiraceae</taxon>
        <taxon>Leptospirillum</taxon>
    </lineage>
</organism>
<protein>
    <submittedName>
        <fullName evidence="1">Uncharacterized protein</fullName>
    </submittedName>
</protein>
<evidence type="ECO:0000313" key="2">
    <source>
        <dbReference type="Proteomes" id="UP000027059"/>
    </source>
</evidence>
<accession>A0A059XTB6</accession>